<dbReference type="InterPro" id="IPR026444">
    <property type="entry name" value="Secre_tail"/>
</dbReference>
<gene>
    <name evidence="3" type="ORF">GCM10023186_01050</name>
</gene>
<dbReference type="RefSeq" id="WP_345220386.1">
    <property type="nucleotide sequence ID" value="NZ_BAABHA010000001.1"/>
</dbReference>
<evidence type="ECO:0000256" key="1">
    <source>
        <dbReference type="SAM" id="SignalP"/>
    </source>
</evidence>
<feature type="domain" description="Beta-lactamase-related" evidence="2">
    <location>
        <begin position="63"/>
        <end position="288"/>
    </location>
</feature>
<evidence type="ECO:0000313" key="3">
    <source>
        <dbReference type="EMBL" id="GAA4372014.1"/>
    </source>
</evidence>
<accession>A0ABP8ITP8</accession>
<dbReference type="EMBL" id="BAABHA010000001">
    <property type="protein sequence ID" value="GAA4372014.1"/>
    <property type="molecule type" value="Genomic_DNA"/>
</dbReference>
<dbReference type="Pfam" id="PF00144">
    <property type="entry name" value="Beta-lactamase"/>
    <property type="match status" value="1"/>
</dbReference>
<feature type="chain" id="PRO_5047441060" description="Beta-lactamase-related domain-containing protein" evidence="1">
    <location>
        <begin position="19"/>
        <end position="442"/>
    </location>
</feature>
<dbReference type="PANTHER" id="PTHR43283:SF7">
    <property type="entry name" value="BETA-LACTAMASE-RELATED DOMAIN-CONTAINING PROTEIN"/>
    <property type="match status" value="1"/>
</dbReference>
<keyword evidence="4" id="KW-1185">Reference proteome</keyword>
<comment type="caution">
    <text evidence="3">The sequence shown here is derived from an EMBL/GenBank/DDBJ whole genome shotgun (WGS) entry which is preliminary data.</text>
</comment>
<feature type="signal peptide" evidence="1">
    <location>
        <begin position="1"/>
        <end position="18"/>
    </location>
</feature>
<reference evidence="4" key="1">
    <citation type="journal article" date="2019" name="Int. J. Syst. Evol. Microbiol.">
        <title>The Global Catalogue of Microorganisms (GCM) 10K type strain sequencing project: providing services to taxonomists for standard genome sequencing and annotation.</title>
        <authorList>
            <consortium name="The Broad Institute Genomics Platform"/>
            <consortium name="The Broad Institute Genome Sequencing Center for Infectious Disease"/>
            <person name="Wu L."/>
            <person name="Ma J."/>
        </authorList>
    </citation>
    <scope>NUCLEOTIDE SEQUENCE [LARGE SCALE GENOMIC DNA]</scope>
    <source>
        <strain evidence="4">JCM 17924</strain>
    </source>
</reference>
<evidence type="ECO:0000259" key="2">
    <source>
        <dbReference type="Pfam" id="PF00144"/>
    </source>
</evidence>
<dbReference type="InterPro" id="IPR001466">
    <property type="entry name" value="Beta-lactam-related"/>
</dbReference>
<proteinExistence type="predicted"/>
<dbReference type="InterPro" id="IPR050789">
    <property type="entry name" value="Diverse_Enzym_Activities"/>
</dbReference>
<evidence type="ECO:0000313" key="4">
    <source>
        <dbReference type="Proteomes" id="UP001500454"/>
    </source>
</evidence>
<organism evidence="3 4">
    <name type="scientific">Hymenobacter koreensis</name>
    <dbReference type="NCBI Taxonomy" id="1084523"/>
    <lineage>
        <taxon>Bacteria</taxon>
        <taxon>Pseudomonadati</taxon>
        <taxon>Bacteroidota</taxon>
        <taxon>Cytophagia</taxon>
        <taxon>Cytophagales</taxon>
        <taxon>Hymenobacteraceae</taxon>
        <taxon>Hymenobacter</taxon>
    </lineage>
</organism>
<name>A0ABP8ITP8_9BACT</name>
<dbReference type="Proteomes" id="UP001500454">
    <property type="component" value="Unassembled WGS sequence"/>
</dbReference>
<dbReference type="InterPro" id="IPR012338">
    <property type="entry name" value="Beta-lactam/transpept-like"/>
</dbReference>
<dbReference type="SUPFAM" id="SSF56601">
    <property type="entry name" value="beta-lactamase/transpeptidase-like"/>
    <property type="match status" value="1"/>
</dbReference>
<dbReference type="PANTHER" id="PTHR43283">
    <property type="entry name" value="BETA-LACTAMASE-RELATED"/>
    <property type="match status" value="1"/>
</dbReference>
<dbReference type="Gene3D" id="3.40.710.10">
    <property type="entry name" value="DD-peptidase/beta-lactamase superfamily"/>
    <property type="match status" value="1"/>
</dbReference>
<protein>
    <recommendedName>
        <fullName evidence="2">Beta-lactamase-related domain-containing protein</fullName>
    </recommendedName>
</protein>
<dbReference type="NCBIfam" id="TIGR04183">
    <property type="entry name" value="Por_Secre_tail"/>
    <property type="match status" value="1"/>
</dbReference>
<sequence>MKHLLLALLLIVALTTQAQSPALYFPPTTGTTWATTSPQSLGWCQPRLDSLLNFLGRKNTKSFIILKDGRMVVEQYYGTYTRDSVWYWASAGKTLTATLVGIAQQEGLLTLNTTVTSVLGAGWTSAPAAKEQLITVHDQLRMTSGLDDTPPPPCDELSTTPNCLYYRTDAGTRWAYHSGPYRLAQDVVARTSGLTINQYTNQRVGSRIGMIGAWVNDVYYSRARDMARFGLLMLNRGTWAQTPVLRDTAYFRRMTTPSQAFNRSYGYLWWLNGQQSYMLPGPQQTVFPGSFVPNAPADMIAALGKNDQKIYVVPSLGLVVVRQGQSAGQPRLAVSSFDNELWQYLNAMFNCTVTAGTSRTESMAFEAYPTPASDALFVQLPGKIPSGSSLSLIDLLGRTLVQKPANTPQLQFPLVDLPTGAYVLQLRAADGRVLGSRRVLKN</sequence>
<keyword evidence="1" id="KW-0732">Signal</keyword>